<proteinExistence type="predicted"/>
<dbReference type="InterPro" id="IPR001815">
    <property type="entry name" value="Trichovirus_mp"/>
</dbReference>
<protein>
    <submittedName>
        <fullName evidence="2">Movement protein</fullName>
    </submittedName>
</protein>
<dbReference type="GO" id="GO:0006508">
    <property type="term" value="P:proteolysis"/>
    <property type="evidence" value="ECO:0007669"/>
    <property type="project" value="InterPro"/>
</dbReference>
<reference evidence="2" key="1">
    <citation type="journal article" date="2018" name="Arch. Virol.">
        <title>Complete nucleotide sequence of a new virus, peach chlorotic leaf spot virus, isolated from flat peach in China.</title>
        <authorList>
            <person name="Zhou J."/>
            <person name="Zhang Z."/>
            <person name="Lu M."/>
            <person name="Xiao H."/>
            <person name="Habili N."/>
            <person name="Li S."/>
        </authorList>
    </citation>
    <scope>NUCLEOTIDE SEQUENCE</scope>
    <source>
        <strain evidence="2">RP19-2</strain>
    </source>
</reference>
<evidence type="ECO:0000256" key="1">
    <source>
        <dbReference type="SAM" id="MobiDB-lite"/>
    </source>
</evidence>
<feature type="region of interest" description="Disordered" evidence="1">
    <location>
        <begin position="301"/>
        <end position="325"/>
    </location>
</feature>
<evidence type="ECO:0000313" key="2">
    <source>
        <dbReference type="EMBL" id="AYA62504.1"/>
    </source>
</evidence>
<dbReference type="PRINTS" id="PR00995">
    <property type="entry name" value="CAPILLOPTASE"/>
</dbReference>
<feature type="compositionally biased region" description="Polar residues" evidence="1">
    <location>
        <begin position="366"/>
        <end position="382"/>
    </location>
</feature>
<dbReference type="Pfam" id="PF01107">
    <property type="entry name" value="MP"/>
    <property type="match status" value="1"/>
</dbReference>
<organism evidence="2">
    <name type="scientific">Peach chlorotic leaf spot virus</name>
    <dbReference type="NCBI Taxonomy" id="2358294"/>
    <lineage>
        <taxon>Viruses</taxon>
        <taxon>Riboviria</taxon>
        <taxon>Orthornavirae</taxon>
        <taxon>Kitrinoviricota</taxon>
        <taxon>Alsuviricetes</taxon>
        <taxon>Tymovirales</taxon>
        <taxon>Betaflexiviridae</taxon>
        <taxon>Trivirinae</taxon>
        <taxon>Trichovirus</taxon>
        <taxon>Trichovirus chloropersicae</taxon>
        <taxon>Trichovirus PCLSV</taxon>
    </lineage>
</organism>
<dbReference type="GO" id="GO:0004252">
    <property type="term" value="F:serine-type endopeptidase activity"/>
    <property type="evidence" value="ECO:0007669"/>
    <property type="project" value="InterPro"/>
</dbReference>
<feature type="compositionally biased region" description="Low complexity" evidence="1">
    <location>
        <begin position="395"/>
        <end position="405"/>
    </location>
</feature>
<dbReference type="InterPro" id="IPR028919">
    <property type="entry name" value="Viral_movement"/>
</dbReference>
<accession>A0A385MQ41</accession>
<dbReference type="EMBL" id="MH084696">
    <property type="protein sequence ID" value="AYA62504.1"/>
    <property type="molecule type" value="Genomic_RNA"/>
</dbReference>
<feature type="region of interest" description="Disordered" evidence="1">
    <location>
        <begin position="340"/>
        <end position="430"/>
    </location>
</feature>
<sequence>MAMMIRGHKSKIAEGDIPIAGVRSSRIYSDVTPFKRASDLMIHWNEFVFKVMPEDIMGKGFRLASIPVVPTSEIQSILRKREGTNYVHWGALSISIDALFKKNAGVTGQCYVFDKRWTTFDQALLQKFEFNLDRGSATMITSPNFSVSLDDPGLMDSICVAVLFENLNFKLENYPISVRVGNMCRFFDSFLSSIRNKDESNTQIEALNAEPLGIADFGFDGGDEISELFDYVQSVPVMAVQTKEMEMPKGLFGLRGKRTVKSFEFTSKAGNARRRDRSKLKISGKSAGVRSSAFEGELNKVGSSAKGKEELGASGKAGSISSEGSLVSDISAREFQFARQNQEKEDGRNFEPAAEGRQGTEGLSGGRQSSPSWKDRGNSGTDTGVHLRKHRNPRNIRANRIPGRGSRSEDVWGSHSAAEVQSEDGRGADQAFSDHIFGQEHQYPYL</sequence>
<name>A0A385MQ41_9VIRU</name>